<comment type="similarity">
    <text evidence="1">Belongs to the GSP E family.</text>
</comment>
<accession>A0A840RTP4</accession>
<evidence type="ECO:0000313" key="6">
    <source>
        <dbReference type="Proteomes" id="UP000571084"/>
    </source>
</evidence>
<dbReference type="Proteomes" id="UP000571084">
    <property type="component" value="Unassembled WGS sequence"/>
</dbReference>
<dbReference type="RefSeq" id="WP_168054534.1">
    <property type="nucleotide sequence ID" value="NZ_JAAOZT010000005.1"/>
</dbReference>
<organism evidence="5 6">
    <name type="scientific">Glaciimonas immobilis</name>
    <dbReference type="NCBI Taxonomy" id="728004"/>
    <lineage>
        <taxon>Bacteria</taxon>
        <taxon>Pseudomonadati</taxon>
        <taxon>Pseudomonadota</taxon>
        <taxon>Betaproteobacteria</taxon>
        <taxon>Burkholderiales</taxon>
        <taxon>Oxalobacteraceae</taxon>
        <taxon>Glaciimonas</taxon>
    </lineage>
</organism>
<sequence>MTNNLNIDVPAWLSAYMADSGEPGISQLLNTHPEMLEKVAGMMGLVAIPAEIVLAADCDFDIMPLARVLEKQILPIRVDGVLHLVMGRPDSIPSRNWTQRLASEHAAMLAITIPDAVTQRLQLIEAQERAIDQFQQDKSERQTDDVVEISLSTISQDQSPVVKLLNSTLFDALQSRASDIHLESVDDGLVVKYRIDGVLQAITEVQGSEFAEQTISRIKVLGGMDIGERRIPQDGRFKACIQSRNIDFRVSVMPSIHGEDAVLRVLDKSSQNQAIKLETLGFDIHTLDRIRSLVKIPHGMVLVTGPTGSGKSTTLYATLSELNSGEEKLITIEDPVEYQLHGVLQIPVNDKKGLTFAKGLRSILRHDPDIILVGEIRDTETAGIAVQAALTGHLVLSSVHANGVFSVLERFLYMGVEPASLLEALNGVVAQRLVRRNCPTCSVPVAESALPPTEGLHPLHSGVTGQNANLMAGPGCDACRFTGFHGRIALAEILRCSEAFKDAVIQKVPMRELKAIAKAEGFVSMSEVAMSAVLQGKTTLQEVQRVIAME</sequence>
<name>A0A840RTP4_9BURK</name>
<evidence type="ECO:0000256" key="3">
    <source>
        <dbReference type="ARBA" id="ARBA00022840"/>
    </source>
</evidence>
<dbReference type="PROSITE" id="PS00662">
    <property type="entry name" value="T2SP_E"/>
    <property type="match status" value="1"/>
</dbReference>
<dbReference type="CDD" id="cd01129">
    <property type="entry name" value="PulE-GspE-like"/>
    <property type="match status" value="1"/>
</dbReference>
<dbReference type="GO" id="GO:0005886">
    <property type="term" value="C:plasma membrane"/>
    <property type="evidence" value="ECO:0007669"/>
    <property type="project" value="TreeGrafter"/>
</dbReference>
<feature type="domain" description="Bacterial type II secretion system protein E" evidence="4">
    <location>
        <begin position="364"/>
        <end position="378"/>
    </location>
</feature>
<dbReference type="InterPro" id="IPR001482">
    <property type="entry name" value="T2SS/T4SS_dom"/>
</dbReference>
<dbReference type="PANTHER" id="PTHR30258:SF1">
    <property type="entry name" value="PROTEIN TRANSPORT PROTEIN HOFB HOMOLOG"/>
    <property type="match status" value="1"/>
</dbReference>
<evidence type="ECO:0000256" key="1">
    <source>
        <dbReference type="ARBA" id="ARBA00006611"/>
    </source>
</evidence>
<reference evidence="5 6" key="1">
    <citation type="submission" date="2020-08" db="EMBL/GenBank/DDBJ databases">
        <title>Genomic Encyclopedia of Type Strains, Phase IV (KMG-IV): sequencing the most valuable type-strain genomes for metagenomic binning, comparative biology and taxonomic classification.</title>
        <authorList>
            <person name="Goeker M."/>
        </authorList>
    </citation>
    <scope>NUCLEOTIDE SEQUENCE [LARGE SCALE GENOMIC DNA]</scope>
    <source>
        <strain evidence="5 6">DSM 23240</strain>
    </source>
</reference>
<evidence type="ECO:0000259" key="4">
    <source>
        <dbReference type="PROSITE" id="PS00662"/>
    </source>
</evidence>
<dbReference type="GO" id="GO:0005524">
    <property type="term" value="F:ATP binding"/>
    <property type="evidence" value="ECO:0007669"/>
    <property type="project" value="UniProtKB-KW"/>
</dbReference>
<dbReference type="InterPro" id="IPR027417">
    <property type="entry name" value="P-loop_NTPase"/>
</dbReference>
<keyword evidence="2" id="KW-0547">Nucleotide-binding</keyword>
<dbReference type="Gene3D" id="3.30.450.90">
    <property type="match status" value="1"/>
</dbReference>
<keyword evidence="3" id="KW-0067">ATP-binding</keyword>
<dbReference type="Gene3D" id="3.40.50.300">
    <property type="entry name" value="P-loop containing nucleotide triphosphate hydrolases"/>
    <property type="match status" value="1"/>
</dbReference>
<dbReference type="GO" id="GO:0016887">
    <property type="term" value="F:ATP hydrolysis activity"/>
    <property type="evidence" value="ECO:0007669"/>
    <property type="project" value="TreeGrafter"/>
</dbReference>
<proteinExistence type="inferred from homology"/>
<dbReference type="EMBL" id="JACHHQ010000009">
    <property type="protein sequence ID" value="MBB5201917.1"/>
    <property type="molecule type" value="Genomic_DNA"/>
</dbReference>
<dbReference type="PANTHER" id="PTHR30258">
    <property type="entry name" value="TYPE II SECRETION SYSTEM PROTEIN GSPE-RELATED"/>
    <property type="match status" value="1"/>
</dbReference>
<evidence type="ECO:0000256" key="2">
    <source>
        <dbReference type="ARBA" id="ARBA00022741"/>
    </source>
</evidence>
<evidence type="ECO:0000313" key="5">
    <source>
        <dbReference type="EMBL" id="MBB5201917.1"/>
    </source>
</evidence>
<comment type="caution">
    <text evidence="5">The sequence shown here is derived from an EMBL/GenBank/DDBJ whole genome shotgun (WGS) entry which is preliminary data.</text>
</comment>
<dbReference type="Pfam" id="PF00437">
    <property type="entry name" value="T2SSE"/>
    <property type="match status" value="1"/>
</dbReference>
<dbReference type="SUPFAM" id="SSF52540">
    <property type="entry name" value="P-loop containing nucleoside triphosphate hydrolases"/>
    <property type="match status" value="1"/>
</dbReference>
<protein>
    <submittedName>
        <fullName evidence="5">General secretion pathway protein E</fullName>
    </submittedName>
</protein>
<gene>
    <name evidence="5" type="ORF">HNR39_003779</name>
</gene>
<dbReference type="AlphaFoldDB" id="A0A840RTP4"/>
<keyword evidence="6" id="KW-1185">Reference proteome</keyword>